<keyword evidence="2" id="KW-0472">Membrane</keyword>
<dbReference type="Gene3D" id="3.30.200.20">
    <property type="entry name" value="Phosphorylase Kinase, domain 1"/>
    <property type="match status" value="1"/>
</dbReference>
<keyword evidence="2" id="KW-1133">Transmembrane helix</keyword>
<dbReference type="PROSITE" id="PS50011">
    <property type="entry name" value="PROTEIN_KINASE_DOM"/>
    <property type="match status" value="1"/>
</dbReference>
<dbReference type="PANTHER" id="PTHR48006:SF88">
    <property type="entry name" value="LRR RECEPTOR-LIKE KINASE FAMILY PROTEIN"/>
    <property type="match status" value="1"/>
</dbReference>
<feature type="transmembrane region" description="Helical" evidence="2">
    <location>
        <begin position="250"/>
        <end position="272"/>
    </location>
</feature>
<keyword evidence="2" id="KW-0812">Transmembrane</keyword>
<proteinExistence type="predicted"/>
<comment type="caution">
    <text evidence="4">The sequence shown here is derived from an EMBL/GenBank/DDBJ whole genome shotgun (WGS) entry which is preliminary data.</text>
</comment>
<evidence type="ECO:0000256" key="1">
    <source>
        <dbReference type="ARBA" id="ARBA00004479"/>
    </source>
</evidence>
<dbReference type="GO" id="GO:0004672">
    <property type="term" value="F:protein kinase activity"/>
    <property type="evidence" value="ECO:0007669"/>
    <property type="project" value="InterPro"/>
</dbReference>
<name>A0A8J4RYL9_9ROSI</name>
<dbReference type="InterPro" id="IPR051824">
    <property type="entry name" value="LRR_Rcpt-Like_S/T_Kinase"/>
</dbReference>
<keyword evidence="5" id="KW-1185">Reference proteome</keyword>
<dbReference type="InterPro" id="IPR008271">
    <property type="entry name" value="Ser/Thr_kinase_AS"/>
</dbReference>
<feature type="transmembrane region" description="Helical" evidence="2">
    <location>
        <begin position="295"/>
        <end position="320"/>
    </location>
</feature>
<sequence>MFGQEQRRKPENQSSKSPLMAILSVFLFIFIFLSNPLSINSSTCKLNFSQFPYEAQSECFDIAANSVPSSVMKACCSSALQSLFKAMAIEANHSGSIFLQLPEAKDCSNTFQNLHQSSNLAKCELQDLISSSTAELCSSNIDSIISFLGIERYNAFQSNCTNLYASNYSDETCFNCVMSYRQSLQALKKGDSSNGNRCNEALLVSLASSDVDSQNWVQGTFSCLWNEIEFSWPTQTHRIEVKEHLLDSKALLATVIVAAVLVILAPLLYILTRKQIQYASEKDLKNLSGEIHDRLVVFNTASFVTISMTSCMLAVAAVVFKKEPEDEAKRPLNCSDLYIFSPDEMAKATDSFNNSNLIGEGTLGKMYVGIMPSGMKAAIKRLNEGIELHNFIDEICRKAKIRHPNLVSTVGCCDRGDECLVYEYCVNGDLSSWLLGDKRTVILTWERRMQIFIGIARGLWFLHTNPLEKLVHGDIKLANILLTEKLEPKISDRILSSYKLKKPERMETTANDVFNFGVVLLQLLTGRKPESLVEEARNAIMKGGSISAMADPCLNGAYIVTEFQNVLSIAVQCTTPNEQERPNMEEVLQKLEETQILSLNFKSNCKNF</sequence>
<feature type="transmembrane region" description="Helical" evidence="2">
    <location>
        <begin position="21"/>
        <end position="39"/>
    </location>
</feature>
<dbReference type="GO" id="GO:0016020">
    <property type="term" value="C:membrane"/>
    <property type="evidence" value="ECO:0007669"/>
    <property type="project" value="UniProtKB-SubCell"/>
</dbReference>
<reference evidence="4" key="1">
    <citation type="submission" date="2020-03" db="EMBL/GenBank/DDBJ databases">
        <title>Castanea mollissima Vanexum genome sequencing.</title>
        <authorList>
            <person name="Staton M."/>
        </authorList>
    </citation>
    <scope>NUCLEOTIDE SEQUENCE</scope>
    <source>
        <tissue evidence="4">Leaf</tissue>
    </source>
</reference>
<dbReference type="Gene3D" id="1.10.510.10">
    <property type="entry name" value="Transferase(Phosphotransferase) domain 1"/>
    <property type="match status" value="1"/>
</dbReference>
<organism evidence="4 5">
    <name type="scientific">Castanea mollissima</name>
    <name type="common">Chinese chestnut</name>
    <dbReference type="NCBI Taxonomy" id="60419"/>
    <lineage>
        <taxon>Eukaryota</taxon>
        <taxon>Viridiplantae</taxon>
        <taxon>Streptophyta</taxon>
        <taxon>Embryophyta</taxon>
        <taxon>Tracheophyta</taxon>
        <taxon>Spermatophyta</taxon>
        <taxon>Magnoliopsida</taxon>
        <taxon>eudicotyledons</taxon>
        <taxon>Gunneridae</taxon>
        <taxon>Pentapetalae</taxon>
        <taxon>rosids</taxon>
        <taxon>fabids</taxon>
        <taxon>Fagales</taxon>
        <taxon>Fagaceae</taxon>
        <taxon>Castanea</taxon>
    </lineage>
</organism>
<dbReference type="SUPFAM" id="SSF56112">
    <property type="entry name" value="Protein kinase-like (PK-like)"/>
    <property type="match status" value="1"/>
</dbReference>
<dbReference type="PANTHER" id="PTHR48006">
    <property type="entry name" value="LEUCINE-RICH REPEAT-CONTAINING PROTEIN DDB_G0281931-RELATED"/>
    <property type="match status" value="1"/>
</dbReference>
<dbReference type="InterPro" id="IPR000719">
    <property type="entry name" value="Prot_kinase_dom"/>
</dbReference>
<dbReference type="EMBL" id="JRKL02000170">
    <property type="protein sequence ID" value="KAF3974267.1"/>
    <property type="molecule type" value="Genomic_DNA"/>
</dbReference>
<dbReference type="InterPro" id="IPR011009">
    <property type="entry name" value="Kinase-like_dom_sf"/>
</dbReference>
<evidence type="ECO:0000256" key="2">
    <source>
        <dbReference type="SAM" id="Phobius"/>
    </source>
</evidence>
<evidence type="ECO:0000259" key="3">
    <source>
        <dbReference type="PROSITE" id="PS50011"/>
    </source>
</evidence>
<evidence type="ECO:0000313" key="4">
    <source>
        <dbReference type="EMBL" id="KAF3974267.1"/>
    </source>
</evidence>
<gene>
    <name evidence="4" type="ORF">CMV_002388</name>
</gene>
<dbReference type="Proteomes" id="UP000737018">
    <property type="component" value="Unassembled WGS sequence"/>
</dbReference>
<dbReference type="OrthoDB" id="4062651at2759"/>
<evidence type="ECO:0000313" key="5">
    <source>
        <dbReference type="Proteomes" id="UP000737018"/>
    </source>
</evidence>
<comment type="subcellular location">
    <subcellularLocation>
        <location evidence="1">Membrane</location>
        <topology evidence="1">Single-pass type I membrane protein</topology>
    </subcellularLocation>
</comment>
<feature type="domain" description="Protein kinase" evidence="3">
    <location>
        <begin position="352"/>
        <end position="597"/>
    </location>
</feature>
<dbReference type="InterPro" id="IPR001245">
    <property type="entry name" value="Ser-Thr/Tyr_kinase_cat_dom"/>
</dbReference>
<dbReference type="AlphaFoldDB" id="A0A8J4RYL9"/>
<dbReference type="SMART" id="SM00220">
    <property type="entry name" value="S_TKc"/>
    <property type="match status" value="1"/>
</dbReference>
<protein>
    <recommendedName>
        <fullName evidence="3">Protein kinase domain-containing protein</fullName>
    </recommendedName>
</protein>
<dbReference type="PROSITE" id="PS00108">
    <property type="entry name" value="PROTEIN_KINASE_ST"/>
    <property type="match status" value="1"/>
</dbReference>
<dbReference type="GO" id="GO:0005524">
    <property type="term" value="F:ATP binding"/>
    <property type="evidence" value="ECO:0007669"/>
    <property type="project" value="InterPro"/>
</dbReference>
<accession>A0A8J4RYL9</accession>
<dbReference type="Pfam" id="PF07714">
    <property type="entry name" value="PK_Tyr_Ser-Thr"/>
    <property type="match status" value="1"/>
</dbReference>